<name>T0L6F9_COLGC</name>
<accession>T0L6F9</accession>
<comment type="caution">
    <text evidence="1">The sequence shown here is derived from an EMBL/GenBank/DDBJ whole genome shotgun (WGS) entry which is preliminary data.</text>
</comment>
<dbReference type="AlphaFoldDB" id="T0L6F9"/>
<dbReference type="Proteomes" id="UP000015530">
    <property type="component" value="Unassembled WGS sequence"/>
</dbReference>
<evidence type="ECO:0000313" key="1">
    <source>
        <dbReference type="EMBL" id="EQB47141.1"/>
    </source>
</evidence>
<gene>
    <name evidence="1" type="ORF">CGLO_13749</name>
</gene>
<evidence type="ECO:0000313" key="2">
    <source>
        <dbReference type="Proteomes" id="UP000015530"/>
    </source>
</evidence>
<sequence length="18" mass="2168">MKRLHPLFPVRWAKSTSL</sequence>
<protein>
    <submittedName>
        <fullName evidence="1">Uncharacterized protein</fullName>
    </submittedName>
</protein>
<proteinExistence type="predicted"/>
<organism evidence="1 2">
    <name type="scientific">Colletotrichum gloeosporioides (strain Cg-14)</name>
    <name type="common">Anthracnose fungus</name>
    <name type="synonym">Glomerella cingulata</name>
    <dbReference type="NCBI Taxonomy" id="1237896"/>
    <lineage>
        <taxon>Eukaryota</taxon>
        <taxon>Fungi</taxon>
        <taxon>Dikarya</taxon>
        <taxon>Ascomycota</taxon>
        <taxon>Pezizomycotina</taxon>
        <taxon>Sordariomycetes</taxon>
        <taxon>Hypocreomycetidae</taxon>
        <taxon>Glomerellales</taxon>
        <taxon>Glomerellaceae</taxon>
        <taxon>Colletotrichum</taxon>
        <taxon>Colletotrichum gloeosporioides species complex</taxon>
    </lineage>
</organism>
<dbReference type="EMBL" id="AMYD01003089">
    <property type="protein sequence ID" value="EQB47141.1"/>
    <property type="molecule type" value="Genomic_DNA"/>
</dbReference>
<reference evidence="2" key="1">
    <citation type="journal article" date="2013" name="Mol. Plant Microbe Interact.">
        <title>Global aspects of pacC regulation of pathogenicity genes in Colletotrichum gloeosporioides as revealed by transcriptome analysis.</title>
        <authorList>
            <person name="Alkan N."/>
            <person name="Meng X."/>
            <person name="Friedlander G."/>
            <person name="Reuveni E."/>
            <person name="Sukno S."/>
            <person name="Sherman A."/>
            <person name="Thon M."/>
            <person name="Fluhr R."/>
            <person name="Prusky D."/>
        </authorList>
    </citation>
    <scope>NUCLEOTIDE SEQUENCE [LARGE SCALE GENOMIC DNA]</scope>
    <source>
        <strain evidence="2">Cg-14</strain>
    </source>
</reference>
<dbReference type="HOGENOM" id="CLU_3430947_0_0_1"/>